<gene>
    <name evidence="5" type="ORF">ACHAXA_002259</name>
</gene>
<sequence>MNMPSLLRRAILLACAAMMSTTHPPRCRCDAFSYARPRDVVISSSSRSPPPPPRRRRHHLSVSAADRTGVVVVDADDRSRPNIVRIVTHDDYVDFLRSDDRVCVIKYYADWCKSCQKFGAKFRHLAHDLGDRIDVDGDVVRSGRARFAEVEYATGARLCRALKVDRLPTVHVYRPGRGKVVDVTCKPSLFHLVVDELHRVIDETDADANEARVGTDGDMAHPSFDATMVAGSYLGEEIVASLQRGKEKDERVRRRFTGEMSDFD</sequence>
<accession>A0ABD3R3Q8</accession>
<proteinExistence type="inferred from homology"/>
<feature type="domain" description="Thioredoxin" evidence="4">
    <location>
        <begin position="58"/>
        <end position="206"/>
    </location>
</feature>
<dbReference type="Gene3D" id="3.40.30.10">
    <property type="entry name" value="Glutaredoxin"/>
    <property type="match status" value="1"/>
</dbReference>
<feature type="chain" id="PRO_5044860120" description="Thioredoxin domain-containing protein" evidence="3">
    <location>
        <begin position="23"/>
        <end position="264"/>
    </location>
</feature>
<dbReference type="InterPro" id="IPR013766">
    <property type="entry name" value="Thioredoxin_domain"/>
</dbReference>
<name>A0ABD3R3Q8_9STRA</name>
<dbReference type="Proteomes" id="UP001530377">
    <property type="component" value="Unassembled WGS sequence"/>
</dbReference>
<evidence type="ECO:0000256" key="3">
    <source>
        <dbReference type="SAM" id="SignalP"/>
    </source>
</evidence>
<dbReference type="PROSITE" id="PS51352">
    <property type="entry name" value="THIOREDOXIN_2"/>
    <property type="match status" value="1"/>
</dbReference>
<dbReference type="EMBL" id="JALLPB020000633">
    <property type="protein sequence ID" value="KAL3807393.1"/>
    <property type="molecule type" value="Genomic_DNA"/>
</dbReference>
<organism evidence="5 6">
    <name type="scientific">Cyclostephanos tholiformis</name>
    <dbReference type="NCBI Taxonomy" id="382380"/>
    <lineage>
        <taxon>Eukaryota</taxon>
        <taxon>Sar</taxon>
        <taxon>Stramenopiles</taxon>
        <taxon>Ochrophyta</taxon>
        <taxon>Bacillariophyta</taxon>
        <taxon>Coscinodiscophyceae</taxon>
        <taxon>Thalassiosirophycidae</taxon>
        <taxon>Stephanodiscales</taxon>
        <taxon>Stephanodiscaceae</taxon>
        <taxon>Cyclostephanos</taxon>
    </lineage>
</organism>
<keyword evidence="6" id="KW-1185">Reference proteome</keyword>
<feature type="region of interest" description="Disordered" evidence="2">
    <location>
        <begin position="41"/>
        <end position="61"/>
    </location>
</feature>
<dbReference type="SUPFAM" id="SSF52833">
    <property type="entry name" value="Thioredoxin-like"/>
    <property type="match status" value="1"/>
</dbReference>
<feature type="signal peptide" evidence="3">
    <location>
        <begin position="1"/>
        <end position="22"/>
    </location>
</feature>
<dbReference type="PANTHER" id="PTHR43601">
    <property type="entry name" value="THIOREDOXIN, MITOCHONDRIAL"/>
    <property type="match status" value="1"/>
</dbReference>
<keyword evidence="3" id="KW-0732">Signal</keyword>
<reference evidence="5 6" key="1">
    <citation type="submission" date="2024-10" db="EMBL/GenBank/DDBJ databases">
        <title>Updated reference genomes for cyclostephanoid diatoms.</title>
        <authorList>
            <person name="Roberts W.R."/>
            <person name="Alverson A.J."/>
        </authorList>
    </citation>
    <scope>NUCLEOTIDE SEQUENCE [LARGE SCALE GENOMIC DNA]</scope>
    <source>
        <strain evidence="5 6">AJA228-03</strain>
    </source>
</reference>
<evidence type="ECO:0000313" key="5">
    <source>
        <dbReference type="EMBL" id="KAL3807393.1"/>
    </source>
</evidence>
<dbReference type="AlphaFoldDB" id="A0ABD3R3Q8"/>
<dbReference type="PANTHER" id="PTHR43601:SF32">
    <property type="entry name" value="THIOREDOXIN-LIKE 2-2, CHLOROPLASTIC"/>
    <property type="match status" value="1"/>
</dbReference>
<evidence type="ECO:0000256" key="1">
    <source>
        <dbReference type="ARBA" id="ARBA00008987"/>
    </source>
</evidence>
<dbReference type="InterPro" id="IPR036249">
    <property type="entry name" value="Thioredoxin-like_sf"/>
</dbReference>
<evidence type="ECO:0000256" key="2">
    <source>
        <dbReference type="SAM" id="MobiDB-lite"/>
    </source>
</evidence>
<comment type="caution">
    <text evidence="5">The sequence shown here is derived from an EMBL/GenBank/DDBJ whole genome shotgun (WGS) entry which is preliminary data.</text>
</comment>
<protein>
    <recommendedName>
        <fullName evidence="4">Thioredoxin domain-containing protein</fullName>
    </recommendedName>
</protein>
<evidence type="ECO:0000313" key="6">
    <source>
        <dbReference type="Proteomes" id="UP001530377"/>
    </source>
</evidence>
<dbReference type="CDD" id="cd02961">
    <property type="entry name" value="PDI_a_family"/>
    <property type="match status" value="1"/>
</dbReference>
<comment type="similarity">
    <text evidence="1">Belongs to the thioredoxin family.</text>
</comment>
<evidence type="ECO:0000259" key="4">
    <source>
        <dbReference type="PROSITE" id="PS51352"/>
    </source>
</evidence>
<dbReference type="Pfam" id="PF00085">
    <property type="entry name" value="Thioredoxin"/>
    <property type="match status" value="1"/>
</dbReference>